<name>A0A9D4CT30_DREPO</name>
<keyword evidence="3" id="KW-1185">Reference proteome</keyword>
<dbReference type="EMBL" id="JAIWYP010000012">
    <property type="protein sequence ID" value="KAH3729681.1"/>
    <property type="molecule type" value="Genomic_DNA"/>
</dbReference>
<evidence type="ECO:0000313" key="2">
    <source>
        <dbReference type="EMBL" id="KAH3729681.1"/>
    </source>
</evidence>
<gene>
    <name evidence="2" type="ORF">DPMN_055659</name>
</gene>
<feature type="region of interest" description="Disordered" evidence="1">
    <location>
        <begin position="33"/>
        <end position="63"/>
    </location>
</feature>
<protein>
    <submittedName>
        <fullName evidence="2">Uncharacterized protein</fullName>
    </submittedName>
</protein>
<comment type="caution">
    <text evidence="2">The sequence shown here is derived from an EMBL/GenBank/DDBJ whole genome shotgun (WGS) entry which is preliminary data.</text>
</comment>
<organism evidence="2 3">
    <name type="scientific">Dreissena polymorpha</name>
    <name type="common">Zebra mussel</name>
    <name type="synonym">Mytilus polymorpha</name>
    <dbReference type="NCBI Taxonomy" id="45954"/>
    <lineage>
        <taxon>Eukaryota</taxon>
        <taxon>Metazoa</taxon>
        <taxon>Spiralia</taxon>
        <taxon>Lophotrochozoa</taxon>
        <taxon>Mollusca</taxon>
        <taxon>Bivalvia</taxon>
        <taxon>Autobranchia</taxon>
        <taxon>Heteroconchia</taxon>
        <taxon>Euheterodonta</taxon>
        <taxon>Imparidentia</taxon>
        <taxon>Neoheterodontei</taxon>
        <taxon>Myida</taxon>
        <taxon>Dreissenoidea</taxon>
        <taxon>Dreissenidae</taxon>
        <taxon>Dreissena</taxon>
    </lineage>
</organism>
<evidence type="ECO:0000256" key="1">
    <source>
        <dbReference type="SAM" id="MobiDB-lite"/>
    </source>
</evidence>
<reference evidence="2" key="2">
    <citation type="submission" date="2020-11" db="EMBL/GenBank/DDBJ databases">
        <authorList>
            <person name="McCartney M.A."/>
            <person name="Auch B."/>
            <person name="Kono T."/>
            <person name="Mallez S."/>
            <person name="Becker A."/>
            <person name="Gohl D.M."/>
            <person name="Silverstein K.A.T."/>
            <person name="Koren S."/>
            <person name="Bechman K.B."/>
            <person name="Herman A."/>
            <person name="Abrahante J.E."/>
            <person name="Garbe J."/>
        </authorList>
    </citation>
    <scope>NUCLEOTIDE SEQUENCE</scope>
    <source>
        <strain evidence="2">Duluth1</strain>
        <tissue evidence="2">Whole animal</tissue>
    </source>
</reference>
<dbReference type="AlphaFoldDB" id="A0A9D4CT30"/>
<sequence>MCSEWKAHYPEKPYPSCMLTINSTDITQQYTGNGLEGVRKKPPPEETPFAKNGRAEETPFHSLHTRKKPPLKFCIGGRNPLASFA</sequence>
<accession>A0A9D4CT30</accession>
<dbReference type="Proteomes" id="UP000828390">
    <property type="component" value="Unassembled WGS sequence"/>
</dbReference>
<reference evidence="2" key="1">
    <citation type="journal article" date="2019" name="bioRxiv">
        <title>The Genome of the Zebra Mussel, Dreissena polymorpha: A Resource for Invasive Species Research.</title>
        <authorList>
            <person name="McCartney M.A."/>
            <person name="Auch B."/>
            <person name="Kono T."/>
            <person name="Mallez S."/>
            <person name="Zhang Y."/>
            <person name="Obille A."/>
            <person name="Becker A."/>
            <person name="Abrahante J.E."/>
            <person name="Garbe J."/>
            <person name="Badalamenti J.P."/>
            <person name="Herman A."/>
            <person name="Mangelson H."/>
            <person name="Liachko I."/>
            <person name="Sullivan S."/>
            <person name="Sone E.D."/>
            <person name="Koren S."/>
            <person name="Silverstein K.A.T."/>
            <person name="Beckman K.B."/>
            <person name="Gohl D.M."/>
        </authorList>
    </citation>
    <scope>NUCLEOTIDE SEQUENCE</scope>
    <source>
        <strain evidence="2">Duluth1</strain>
        <tissue evidence="2">Whole animal</tissue>
    </source>
</reference>
<proteinExistence type="predicted"/>
<evidence type="ECO:0000313" key="3">
    <source>
        <dbReference type="Proteomes" id="UP000828390"/>
    </source>
</evidence>